<keyword evidence="3" id="KW-1185">Reference proteome</keyword>
<dbReference type="EMBL" id="JAKIKS010000021">
    <property type="protein sequence ID" value="MCL1124302.1"/>
    <property type="molecule type" value="Genomic_DNA"/>
</dbReference>
<dbReference type="Proteomes" id="UP001203423">
    <property type="component" value="Unassembled WGS sequence"/>
</dbReference>
<keyword evidence="1" id="KW-1133">Transmembrane helix</keyword>
<protein>
    <submittedName>
        <fullName evidence="2">Uncharacterized protein</fullName>
    </submittedName>
</protein>
<dbReference type="RefSeq" id="WP_248939582.1">
    <property type="nucleotide sequence ID" value="NZ_JAKIKS010000021.1"/>
</dbReference>
<accession>A0ABT0LAB4</accession>
<sequence>MFCPLCLHKFGYLKLNKLDKVNKQIEFNCPECQVRLNNSSVQQIVTRMKLYFIGGFVSIFLIVFIGSFFRGTAISSIEECLMIIFGGGGVLLGYLELKKLDRDIYYEKVN</sequence>
<keyword evidence="1" id="KW-0472">Membrane</keyword>
<feature type="transmembrane region" description="Helical" evidence="1">
    <location>
        <begin position="81"/>
        <end position="97"/>
    </location>
</feature>
<evidence type="ECO:0000313" key="3">
    <source>
        <dbReference type="Proteomes" id="UP001203423"/>
    </source>
</evidence>
<gene>
    <name evidence="2" type="ORF">L2764_07410</name>
</gene>
<name>A0ABT0LAB4_9GAMM</name>
<reference evidence="2 3" key="1">
    <citation type="submission" date="2022-01" db="EMBL/GenBank/DDBJ databases">
        <title>Whole genome-based taxonomy of the Shewanellaceae.</title>
        <authorList>
            <person name="Martin-Rodriguez A.J."/>
        </authorList>
    </citation>
    <scope>NUCLEOTIDE SEQUENCE [LARGE SCALE GENOMIC DNA]</scope>
    <source>
        <strain evidence="2 3">DSM 17177</strain>
    </source>
</reference>
<organism evidence="2 3">
    <name type="scientific">Shewanella surugensis</name>
    <dbReference type="NCBI Taxonomy" id="212020"/>
    <lineage>
        <taxon>Bacteria</taxon>
        <taxon>Pseudomonadati</taxon>
        <taxon>Pseudomonadota</taxon>
        <taxon>Gammaproteobacteria</taxon>
        <taxon>Alteromonadales</taxon>
        <taxon>Shewanellaceae</taxon>
        <taxon>Shewanella</taxon>
    </lineage>
</organism>
<keyword evidence="1" id="KW-0812">Transmembrane</keyword>
<proteinExistence type="predicted"/>
<evidence type="ECO:0000313" key="2">
    <source>
        <dbReference type="EMBL" id="MCL1124302.1"/>
    </source>
</evidence>
<evidence type="ECO:0000256" key="1">
    <source>
        <dbReference type="SAM" id="Phobius"/>
    </source>
</evidence>
<comment type="caution">
    <text evidence="2">The sequence shown here is derived from an EMBL/GenBank/DDBJ whole genome shotgun (WGS) entry which is preliminary data.</text>
</comment>
<feature type="transmembrane region" description="Helical" evidence="1">
    <location>
        <begin position="50"/>
        <end position="69"/>
    </location>
</feature>